<sequence length="193" mass="21602">MLSYNDLKVGVVFLYEGQPYEVISFATLRKQQRKPVAQTQIKNLITGKILDRNFHMNETFEEADVEKRPAKYLYNSRGEYWFSAIDNPSARFSMTEEVAGTQAQFTKPNTELTALYWNDDPINILWPIKAELSIEETVPGEKGNTTSGGTKAAKLETGATIQVPLFINNGDVVRINTATGEYAERVEKATGGL</sequence>
<comment type="caution">
    <text evidence="3">The sequence shown here is derived from an EMBL/GenBank/DDBJ whole genome shotgun (WGS) entry which is preliminary data.</text>
</comment>
<dbReference type="AlphaFoldDB" id="A0A2H0UKM4"/>
<dbReference type="CDD" id="cd05794">
    <property type="entry name" value="S1_EF-P_repeat_2"/>
    <property type="match status" value="1"/>
</dbReference>
<feature type="domain" description="Elongation factor P C-terminal" evidence="2">
    <location>
        <begin position="130"/>
        <end position="185"/>
    </location>
</feature>
<dbReference type="InterPro" id="IPR020599">
    <property type="entry name" value="Transl_elong_fac_P/YeiP"/>
</dbReference>
<gene>
    <name evidence="3" type="ORF">COU11_02915</name>
</gene>
<comment type="similarity">
    <text evidence="1">Belongs to the elongation factor P family.</text>
</comment>
<proteinExistence type="inferred from homology"/>
<dbReference type="Pfam" id="PF08207">
    <property type="entry name" value="EFP_N"/>
    <property type="match status" value="1"/>
</dbReference>
<dbReference type="FunFam" id="2.40.50.140:FF:000004">
    <property type="entry name" value="Elongation factor P"/>
    <property type="match status" value="1"/>
</dbReference>
<dbReference type="PANTHER" id="PTHR30053">
    <property type="entry name" value="ELONGATION FACTOR P"/>
    <property type="match status" value="1"/>
</dbReference>
<dbReference type="Gene3D" id="2.40.50.140">
    <property type="entry name" value="Nucleic acid-binding proteins"/>
    <property type="match status" value="2"/>
</dbReference>
<dbReference type="SUPFAM" id="SSF50249">
    <property type="entry name" value="Nucleic acid-binding proteins"/>
    <property type="match status" value="1"/>
</dbReference>
<dbReference type="GO" id="GO:0043043">
    <property type="term" value="P:peptide biosynthetic process"/>
    <property type="evidence" value="ECO:0007669"/>
    <property type="project" value="InterPro"/>
</dbReference>
<dbReference type="PANTHER" id="PTHR30053:SF12">
    <property type="entry name" value="ELONGATION FACTOR P (EF-P) FAMILY PROTEIN"/>
    <property type="match status" value="1"/>
</dbReference>
<dbReference type="Proteomes" id="UP000229526">
    <property type="component" value="Unassembled WGS sequence"/>
</dbReference>
<accession>A0A2H0UKM4</accession>
<name>A0A2H0UKM4_9BACT</name>
<dbReference type="InterPro" id="IPR015365">
    <property type="entry name" value="Elong-fact-P_C"/>
</dbReference>
<evidence type="ECO:0000313" key="3">
    <source>
        <dbReference type="EMBL" id="PIR86940.1"/>
    </source>
</evidence>
<dbReference type="InterPro" id="IPR013852">
    <property type="entry name" value="Transl_elong_P/YeiP_CS"/>
</dbReference>
<dbReference type="EMBL" id="PFBD01000022">
    <property type="protein sequence ID" value="PIR86940.1"/>
    <property type="molecule type" value="Genomic_DNA"/>
</dbReference>
<keyword evidence="3" id="KW-0648">Protein biosynthesis</keyword>
<dbReference type="GO" id="GO:0005829">
    <property type="term" value="C:cytosol"/>
    <property type="evidence" value="ECO:0007669"/>
    <property type="project" value="UniProtKB-ARBA"/>
</dbReference>
<dbReference type="InterPro" id="IPR008991">
    <property type="entry name" value="Translation_prot_SH3-like_sf"/>
</dbReference>
<dbReference type="InterPro" id="IPR014722">
    <property type="entry name" value="Rib_uL2_dom2"/>
</dbReference>
<evidence type="ECO:0000313" key="4">
    <source>
        <dbReference type="Proteomes" id="UP000229526"/>
    </source>
</evidence>
<dbReference type="PIRSF" id="PIRSF005901">
    <property type="entry name" value="EF-P"/>
    <property type="match status" value="1"/>
</dbReference>
<reference evidence="4" key="1">
    <citation type="submission" date="2017-09" db="EMBL/GenBank/DDBJ databases">
        <title>Depth-based differentiation of microbial function through sediment-hosted aquifers and enrichment of novel symbionts in the deep terrestrial subsurface.</title>
        <authorList>
            <person name="Probst A.J."/>
            <person name="Ladd B."/>
            <person name="Jarett J.K."/>
            <person name="Geller-Mcgrath D.E."/>
            <person name="Sieber C.M.K."/>
            <person name="Emerson J.B."/>
            <person name="Anantharaman K."/>
            <person name="Thomas B.C."/>
            <person name="Malmstrom R."/>
            <person name="Stieglmeier M."/>
            <person name="Klingl A."/>
            <person name="Woyke T."/>
            <person name="Ryan C.M."/>
            <person name="Banfield J.F."/>
        </authorList>
    </citation>
    <scope>NUCLEOTIDE SEQUENCE [LARGE SCALE GENOMIC DNA]</scope>
</reference>
<evidence type="ECO:0000259" key="2">
    <source>
        <dbReference type="SMART" id="SM00841"/>
    </source>
</evidence>
<keyword evidence="3" id="KW-0251">Elongation factor</keyword>
<dbReference type="InterPro" id="IPR013185">
    <property type="entry name" value="Transl_elong_KOW-like"/>
</dbReference>
<dbReference type="PROSITE" id="PS01275">
    <property type="entry name" value="EFP"/>
    <property type="match status" value="1"/>
</dbReference>
<organism evidence="3 4">
    <name type="scientific">Candidatus Harrisonbacteria bacterium CG10_big_fil_rev_8_21_14_0_10_49_15</name>
    <dbReference type="NCBI Taxonomy" id="1974587"/>
    <lineage>
        <taxon>Bacteria</taxon>
        <taxon>Candidatus Harrisoniibacteriota</taxon>
    </lineage>
</organism>
<dbReference type="GO" id="GO:0003746">
    <property type="term" value="F:translation elongation factor activity"/>
    <property type="evidence" value="ECO:0007669"/>
    <property type="project" value="UniProtKB-KW"/>
</dbReference>
<protein>
    <submittedName>
        <fullName evidence="3">Elongation factor P</fullName>
    </submittedName>
</protein>
<dbReference type="SMART" id="SM00841">
    <property type="entry name" value="Elong-fact-P_C"/>
    <property type="match status" value="1"/>
</dbReference>
<dbReference type="Gene3D" id="2.30.30.30">
    <property type="match status" value="1"/>
</dbReference>
<dbReference type="SUPFAM" id="SSF50104">
    <property type="entry name" value="Translation proteins SH3-like domain"/>
    <property type="match status" value="1"/>
</dbReference>
<dbReference type="Pfam" id="PF09285">
    <property type="entry name" value="Elong-fact-P_C"/>
    <property type="match status" value="1"/>
</dbReference>
<dbReference type="InterPro" id="IPR012340">
    <property type="entry name" value="NA-bd_OB-fold"/>
</dbReference>
<evidence type="ECO:0000256" key="1">
    <source>
        <dbReference type="ARBA" id="ARBA00009479"/>
    </source>
</evidence>